<accession>K3ZPQ6</accession>
<dbReference type="AlphaFoldDB" id="K3ZPQ6"/>
<protein>
    <submittedName>
        <fullName evidence="2">Uncharacterized protein</fullName>
    </submittedName>
</protein>
<dbReference type="EMBL" id="AGNK02005136">
    <property type="status" value="NOT_ANNOTATED_CDS"/>
    <property type="molecule type" value="Genomic_DNA"/>
</dbReference>
<keyword evidence="1" id="KW-0812">Transmembrane</keyword>
<dbReference type="HOGENOM" id="CLU_3320973_0_0_1"/>
<dbReference type="InParanoid" id="K3ZPQ6"/>
<organism evidence="2 3">
    <name type="scientific">Setaria italica</name>
    <name type="common">Foxtail millet</name>
    <name type="synonym">Panicum italicum</name>
    <dbReference type="NCBI Taxonomy" id="4555"/>
    <lineage>
        <taxon>Eukaryota</taxon>
        <taxon>Viridiplantae</taxon>
        <taxon>Streptophyta</taxon>
        <taxon>Embryophyta</taxon>
        <taxon>Tracheophyta</taxon>
        <taxon>Spermatophyta</taxon>
        <taxon>Magnoliopsida</taxon>
        <taxon>Liliopsida</taxon>
        <taxon>Poales</taxon>
        <taxon>Poaceae</taxon>
        <taxon>PACMAD clade</taxon>
        <taxon>Panicoideae</taxon>
        <taxon>Panicodae</taxon>
        <taxon>Paniceae</taxon>
        <taxon>Cenchrinae</taxon>
        <taxon>Setaria</taxon>
    </lineage>
</organism>
<keyword evidence="1" id="KW-0472">Membrane</keyword>
<name>K3ZPQ6_SETIT</name>
<dbReference type="Gramene" id="KQK95307">
    <property type="protein sequence ID" value="KQK95307"/>
    <property type="gene ID" value="SETIT_028586mg"/>
</dbReference>
<evidence type="ECO:0000313" key="3">
    <source>
        <dbReference type="Proteomes" id="UP000004995"/>
    </source>
</evidence>
<dbReference type="EnsemblPlants" id="KQK95307">
    <property type="protein sequence ID" value="KQK95307"/>
    <property type="gene ID" value="SETIT_028586mg"/>
</dbReference>
<dbReference type="Proteomes" id="UP000004995">
    <property type="component" value="Unassembled WGS sequence"/>
</dbReference>
<evidence type="ECO:0000313" key="2">
    <source>
        <dbReference type="EnsemblPlants" id="KQK95307"/>
    </source>
</evidence>
<reference evidence="3" key="1">
    <citation type="journal article" date="2012" name="Nat. Biotechnol.">
        <title>Reference genome sequence of the model plant Setaria.</title>
        <authorList>
            <person name="Bennetzen J.L."/>
            <person name="Schmutz J."/>
            <person name="Wang H."/>
            <person name="Percifield R."/>
            <person name="Hawkins J."/>
            <person name="Pontaroli A.C."/>
            <person name="Estep M."/>
            <person name="Feng L."/>
            <person name="Vaughn J.N."/>
            <person name="Grimwood J."/>
            <person name="Jenkins J."/>
            <person name="Barry K."/>
            <person name="Lindquist E."/>
            <person name="Hellsten U."/>
            <person name="Deshpande S."/>
            <person name="Wang X."/>
            <person name="Wu X."/>
            <person name="Mitros T."/>
            <person name="Triplett J."/>
            <person name="Yang X."/>
            <person name="Ye C.Y."/>
            <person name="Mauro-Herrera M."/>
            <person name="Wang L."/>
            <person name="Li P."/>
            <person name="Sharma M."/>
            <person name="Sharma R."/>
            <person name="Ronald P.C."/>
            <person name="Panaud O."/>
            <person name="Kellogg E.A."/>
            <person name="Brutnell T.P."/>
            <person name="Doust A.N."/>
            <person name="Tuskan G.A."/>
            <person name="Rokhsar D."/>
            <person name="Devos K.M."/>
        </authorList>
    </citation>
    <scope>NUCLEOTIDE SEQUENCE [LARGE SCALE GENOMIC DNA]</scope>
    <source>
        <strain evidence="3">cv. Yugu1</strain>
    </source>
</reference>
<proteinExistence type="predicted"/>
<keyword evidence="1" id="KW-1133">Transmembrane helix</keyword>
<keyword evidence="3" id="KW-1185">Reference proteome</keyword>
<sequence>MATGTPLQVCLVFIFKCLVDGVVLIWSIREGARSFAFGV</sequence>
<reference evidence="2" key="2">
    <citation type="submission" date="2018-08" db="UniProtKB">
        <authorList>
            <consortium name="EnsemblPlants"/>
        </authorList>
    </citation>
    <scope>IDENTIFICATION</scope>
    <source>
        <strain evidence="2">Yugu1</strain>
    </source>
</reference>
<evidence type="ECO:0000256" key="1">
    <source>
        <dbReference type="SAM" id="Phobius"/>
    </source>
</evidence>
<feature type="transmembrane region" description="Helical" evidence="1">
    <location>
        <begin position="6"/>
        <end position="28"/>
    </location>
</feature>